<reference evidence="1 2" key="2">
    <citation type="submission" date="2018-11" db="EMBL/GenBank/DDBJ databases">
        <authorList>
            <consortium name="Pathogen Informatics"/>
        </authorList>
    </citation>
    <scope>NUCLEOTIDE SEQUENCE [LARGE SCALE GENOMIC DNA]</scope>
</reference>
<protein>
    <submittedName>
        <fullName evidence="3">Gnk2-homologous domain-containing protein</fullName>
    </submittedName>
</protein>
<evidence type="ECO:0000313" key="1">
    <source>
        <dbReference type="EMBL" id="VDM41086.1"/>
    </source>
</evidence>
<gene>
    <name evidence="1" type="ORF">TCNE_LOCUS9765</name>
</gene>
<reference evidence="3" key="1">
    <citation type="submission" date="2016-06" db="UniProtKB">
        <authorList>
            <consortium name="WormBaseParasite"/>
        </authorList>
    </citation>
    <scope>IDENTIFICATION</scope>
</reference>
<proteinExistence type="predicted"/>
<sequence>MESSELLSGWLIIISIQTHYVTTNHINMSTSDFYLIRTSEPFHFTSSINFTSPLFDSNGRHKRQLAFLPFGDLLKQRTEGNNVAQCPCVINPGSNRCIPYDSRYQAASIEEAIVSFPDVSMDPRILEQTSGTPHDGNAFACKTLECQTCAALLSERLRNVGLLSSGDFLGVPLPQFVQPQLCRRFRFTRSLPSPQPPSVTPNFVKEAIEEGLRKLFPTNLFAPNQTPQLALPTLNSAPNLFAQTSVRRTYTISCVERGEAENDDTELLNLCGACWTWRQLPESYFPRLVNELVCKDTPEDYCLSGWGSCNQRYRNIDVLQRVGDSWKPAVISLAAFCDCKVKAGSEIHALVVGKKK</sequence>
<evidence type="ECO:0000313" key="2">
    <source>
        <dbReference type="Proteomes" id="UP000050794"/>
    </source>
</evidence>
<keyword evidence="2" id="KW-1185">Reference proteome</keyword>
<organism evidence="2 3">
    <name type="scientific">Toxocara canis</name>
    <name type="common">Canine roundworm</name>
    <dbReference type="NCBI Taxonomy" id="6265"/>
    <lineage>
        <taxon>Eukaryota</taxon>
        <taxon>Metazoa</taxon>
        <taxon>Ecdysozoa</taxon>
        <taxon>Nematoda</taxon>
        <taxon>Chromadorea</taxon>
        <taxon>Rhabditida</taxon>
        <taxon>Spirurina</taxon>
        <taxon>Ascaridomorpha</taxon>
        <taxon>Ascaridoidea</taxon>
        <taxon>Toxocaridae</taxon>
        <taxon>Toxocara</taxon>
    </lineage>
</organism>
<dbReference type="PANTHER" id="PTHR33995">
    <property type="entry name" value="PROTEIN CBG18546"/>
    <property type="match status" value="1"/>
</dbReference>
<dbReference type="EMBL" id="UYWY01020276">
    <property type="protein sequence ID" value="VDM41086.1"/>
    <property type="molecule type" value="Genomic_DNA"/>
</dbReference>
<dbReference type="Proteomes" id="UP000050794">
    <property type="component" value="Unassembled WGS sequence"/>
</dbReference>
<dbReference type="WBParaSite" id="TCNE_0000976501-mRNA-1">
    <property type="protein sequence ID" value="TCNE_0000976501-mRNA-1"/>
    <property type="gene ID" value="TCNE_0000976501"/>
</dbReference>
<dbReference type="InterPro" id="IPR029034">
    <property type="entry name" value="Cystine-knot_cytokine"/>
</dbReference>
<dbReference type="AlphaFoldDB" id="A0A183UMP5"/>
<accession>A0A183UMP5</accession>
<evidence type="ECO:0000313" key="3">
    <source>
        <dbReference type="WBParaSite" id="TCNE_0000976501-mRNA-1"/>
    </source>
</evidence>
<dbReference type="PANTHER" id="PTHR33995:SF8">
    <property type="entry name" value="PRION-LIKE-(Q_N-RICH)-DOMAIN-BEARING PROTEIN"/>
    <property type="match status" value="1"/>
</dbReference>
<name>A0A183UMP5_TOXCA</name>
<dbReference type="SUPFAM" id="SSF57501">
    <property type="entry name" value="Cystine-knot cytokines"/>
    <property type="match status" value="1"/>
</dbReference>